<dbReference type="Proteomes" id="UP000863577">
    <property type="component" value="Unassembled WGS sequence"/>
</dbReference>
<reference evidence="7" key="1">
    <citation type="journal article" date="2018" name="Genome Biol.">
        <title>SKESA: strategic k-mer extension for scrupulous assemblies.</title>
        <authorList>
            <person name="Souvorov A."/>
            <person name="Agarwala R."/>
            <person name="Lipman D.J."/>
        </authorList>
    </citation>
    <scope>NUCLEOTIDE SEQUENCE</scope>
    <source>
        <strain evidence="7">CL18-200174</strain>
    </source>
</reference>
<feature type="transmembrane region" description="Helical" evidence="5">
    <location>
        <begin position="266"/>
        <end position="285"/>
    </location>
</feature>
<evidence type="ECO:0000256" key="4">
    <source>
        <dbReference type="ARBA" id="ARBA00023136"/>
    </source>
</evidence>
<organism evidence="7 8">
    <name type="scientific">Legionella pneumophila</name>
    <dbReference type="NCBI Taxonomy" id="446"/>
    <lineage>
        <taxon>Bacteria</taxon>
        <taxon>Pseudomonadati</taxon>
        <taxon>Pseudomonadota</taxon>
        <taxon>Gammaproteobacteria</taxon>
        <taxon>Legionellales</taxon>
        <taxon>Legionellaceae</taxon>
        <taxon>Legionella</taxon>
    </lineage>
</organism>
<protein>
    <submittedName>
        <fullName evidence="7">EamA family transporter</fullName>
    </submittedName>
</protein>
<dbReference type="AlphaFoldDB" id="A0A4T1E490"/>
<feature type="transmembrane region" description="Helical" evidence="5">
    <location>
        <begin position="67"/>
        <end position="86"/>
    </location>
</feature>
<feature type="domain" description="EamA" evidence="6">
    <location>
        <begin position="10"/>
        <end position="134"/>
    </location>
</feature>
<feature type="domain" description="EamA" evidence="6">
    <location>
        <begin position="145"/>
        <end position="284"/>
    </location>
</feature>
<feature type="transmembrane region" description="Helical" evidence="5">
    <location>
        <begin position="214"/>
        <end position="234"/>
    </location>
</feature>
<comment type="caution">
    <text evidence="7">The sequence shown here is derived from an EMBL/GenBank/DDBJ whole genome shotgun (WGS) entry which is preliminary data.</text>
</comment>
<keyword evidence="2 5" id="KW-0812">Transmembrane</keyword>
<evidence type="ECO:0000313" key="7">
    <source>
        <dbReference type="EMBL" id="HAU2395340.1"/>
    </source>
</evidence>
<feature type="transmembrane region" description="Helical" evidence="5">
    <location>
        <begin position="119"/>
        <end position="138"/>
    </location>
</feature>
<reference evidence="7" key="2">
    <citation type="submission" date="2019-09" db="EMBL/GenBank/DDBJ databases">
        <authorList>
            <consortium name="NCBI Pathogen Detection Project"/>
        </authorList>
    </citation>
    <scope>NUCLEOTIDE SEQUENCE</scope>
    <source>
        <strain evidence="7">CL18-200174</strain>
    </source>
</reference>
<keyword evidence="3 5" id="KW-1133">Transmembrane helix</keyword>
<gene>
    <name evidence="7" type="ORF">JBK99_03215</name>
</gene>
<evidence type="ECO:0000256" key="3">
    <source>
        <dbReference type="ARBA" id="ARBA00022989"/>
    </source>
</evidence>
<feature type="transmembrane region" description="Helical" evidence="5">
    <location>
        <begin position="170"/>
        <end position="194"/>
    </location>
</feature>
<dbReference type="PANTHER" id="PTHR32322:SF9">
    <property type="entry name" value="AMINO-ACID METABOLITE EFFLUX PUMP-RELATED"/>
    <property type="match status" value="1"/>
</dbReference>
<feature type="transmembrane region" description="Helical" evidence="5">
    <location>
        <begin position="92"/>
        <end position="112"/>
    </location>
</feature>
<dbReference type="SUPFAM" id="SSF103481">
    <property type="entry name" value="Multidrug resistance efflux transporter EmrE"/>
    <property type="match status" value="2"/>
</dbReference>
<name>A0A4T1E490_LEGPN</name>
<dbReference type="EMBL" id="DACWOD010000002">
    <property type="protein sequence ID" value="HAU2395340.1"/>
    <property type="molecule type" value="Genomic_DNA"/>
</dbReference>
<evidence type="ECO:0000259" key="6">
    <source>
        <dbReference type="Pfam" id="PF00892"/>
    </source>
</evidence>
<evidence type="ECO:0000313" key="8">
    <source>
        <dbReference type="Proteomes" id="UP000863577"/>
    </source>
</evidence>
<sequence>MTSVMPFAHLLLALLVVFVWGINFIFVKLSLEEFSPLLLCAVRFLLASVPAVFFIKPPAVPFKIIAGYGLIMFALQFALLFIGLRVGMTPGVASLLMQVQVFFSMFFAIIFLGEQPQVGQIIGALIAFIGIGVVALHFDHNVSLMGFLCILAAAASWGIGNLITKKIHSVNLIAVIVWSSFVACLPMFILSLVFEGPESFVTAYEHMTWKGILSVLYIVYISTWVGYGVWNWLISRYPVGMVVPFTLLVPVVGILSSVLILGEPFYLWKLVAGLLVISGLCINLLTTRLFVAKTQQPETA</sequence>
<dbReference type="InterPro" id="IPR000620">
    <property type="entry name" value="EamA_dom"/>
</dbReference>
<feature type="transmembrane region" description="Helical" evidence="5">
    <location>
        <begin position="34"/>
        <end position="55"/>
    </location>
</feature>
<evidence type="ECO:0000256" key="1">
    <source>
        <dbReference type="ARBA" id="ARBA00004141"/>
    </source>
</evidence>
<dbReference type="InterPro" id="IPR037185">
    <property type="entry name" value="EmrE-like"/>
</dbReference>
<evidence type="ECO:0000256" key="2">
    <source>
        <dbReference type="ARBA" id="ARBA00022692"/>
    </source>
</evidence>
<accession>A0A4T1E490</accession>
<feature type="transmembrane region" description="Helical" evidence="5">
    <location>
        <begin position="144"/>
        <end position="163"/>
    </location>
</feature>
<dbReference type="GO" id="GO:0016020">
    <property type="term" value="C:membrane"/>
    <property type="evidence" value="ECO:0007669"/>
    <property type="project" value="UniProtKB-SubCell"/>
</dbReference>
<comment type="subcellular location">
    <subcellularLocation>
        <location evidence="1">Membrane</location>
        <topology evidence="1">Multi-pass membrane protein</topology>
    </subcellularLocation>
</comment>
<proteinExistence type="predicted"/>
<feature type="transmembrane region" description="Helical" evidence="5">
    <location>
        <begin position="241"/>
        <end position="260"/>
    </location>
</feature>
<dbReference type="Pfam" id="PF00892">
    <property type="entry name" value="EamA"/>
    <property type="match status" value="2"/>
</dbReference>
<feature type="transmembrane region" description="Helical" evidence="5">
    <location>
        <begin position="7"/>
        <end position="28"/>
    </location>
</feature>
<dbReference type="PANTHER" id="PTHR32322">
    <property type="entry name" value="INNER MEMBRANE TRANSPORTER"/>
    <property type="match status" value="1"/>
</dbReference>
<keyword evidence="4 5" id="KW-0472">Membrane</keyword>
<dbReference type="InterPro" id="IPR050638">
    <property type="entry name" value="AA-Vitamin_Transporters"/>
</dbReference>
<evidence type="ECO:0000256" key="5">
    <source>
        <dbReference type="SAM" id="Phobius"/>
    </source>
</evidence>